<proteinExistence type="predicted"/>
<dbReference type="RefSeq" id="WP_140455238.1">
    <property type="nucleotide sequence ID" value="NZ_VFRP01000019.1"/>
</dbReference>
<dbReference type="InterPro" id="IPR002563">
    <property type="entry name" value="Flavin_Rdtase-like_dom"/>
</dbReference>
<protein>
    <submittedName>
        <fullName evidence="2">Flavin reductase family protein</fullName>
    </submittedName>
</protein>
<dbReference type="Proteomes" id="UP000319255">
    <property type="component" value="Unassembled WGS sequence"/>
</dbReference>
<dbReference type="SMART" id="SM00903">
    <property type="entry name" value="Flavin_Reduct"/>
    <property type="match status" value="1"/>
</dbReference>
<organism evidence="2 3">
    <name type="scientific">Amaricoccus solimangrovi</name>
    <dbReference type="NCBI Taxonomy" id="2589815"/>
    <lineage>
        <taxon>Bacteria</taxon>
        <taxon>Pseudomonadati</taxon>
        <taxon>Pseudomonadota</taxon>
        <taxon>Alphaproteobacteria</taxon>
        <taxon>Rhodobacterales</taxon>
        <taxon>Paracoccaceae</taxon>
        <taxon>Amaricoccus</taxon>
    </lineage>
</organism>
<comment type="caution">
    <text evidence="2">The sequence shown here is derived from an EMBL/GenBank/DDBJ whole genome shotgun (WGS) entry which is preliminary data.</text>
</comment>
<reference evidence="2 3" key="1">
    <citation type="submission" date="2019-06" db="EMBL/GenBank/DDBJ databases">
        <title>A novel bacterium of genus Amaricoccus, isolated from marine sediment.</title>
        <authorList>
            <person name="Huang H."/>
            <person name="Mo K."/>
            <person name="Hu Y."/>
        </authorList>
    </citation>
    <scope>NUCLEOTIDE SEQUENCE [LARGE SCALE GENOMIC DNA]</scope>
    <source>
        <strain evidence="2 3">HB172011</strain>
    </source>
</reference>
<dbReference type="InterPro" id="IPR012349">
    <property type="entry name" value="Split_barrel_FMN-bd"/>
</dbReference>
<dbReference type="Gene3D" id="2.30.110.10">
    <property type="entry name" value="Electron Transport, Fmn-binding Protein, Chain A"/>
    <property type="match status" value="1"/>
</dbReference>
<dbReference type="AlphaFoldDB" id="A0A501WHH4"/>
<dbReference type="PANTHER" id="PTHR43812:SF2">
    <property type="entry name" value="FLAVIN REDUCTASE LIKE DOMAIN-CONTAINING PROTEIN"/>
    <property type="match status" value="1"/>
</dbReference>
<evidence type="ECO:0000259" key="1">
    <source>
        <dbReference type="SMART" id="SM00903"/>
    </source>
</evidence>
<dbReference type="GO" id="GO:0016646">
    <property type="term" value="F:oxidoreductase activity, acting on the CH-NH group of donors, NAD or NADP as acceptor"/>
    <property type="evidence" value="ECO:0007669"/>
    <property type="project" value="UniProtKB-ARBA"/>
</dbReference>
<keyword evidence="3" id="KW-1185">Reference proteome</keyword>
<evidence type="ECO:0000313" key="3">
    <source>
        <dbReference type="Proteomes" id="UP000319255"/>
    </source>
</evidence>
<dbReference type="EMBL" id="VFRP01000019">
    <property type="protein sequence ID" value="TPE48808.1"/>
    <property type="molecule type" value="Genomic_DNA"/>
</dbReference>
<feature type="domain" description="Flavin reductase like" evidence="1">
    <location>
        <begin position="21"/>
        <end position="174"/>
    </location>
</feature>
<accession>A0A501WHH4</accession>
<dbReference type="PANTHER" id="PTHR43812">
    <property type="entry name" value="BLR2425 PROTEIN"/>
    <property type="match status" value="1"/>
</dbReference>
<dbReference type="GO" id="GO:0010181">
    <property type="term" value="F:FMN binding"/>
    <property type="evidence" value="ECO:0007669"/>
    <property type="project" value="InterPro"/>
</dbReference>
<dbReference type="OrthoDB" id="9783347at2"/>
<name>A0A501WHH4_9RHOB</name>
<dbReference type="SUPFAM" id="SSF50475">
    <property type="entry name" value="FMN-binding split barrel"/>
    <property type="match status" value="1"/>
</dbReference>
<dbReference type="Pfam" id="PF01613">
    <property type="entry name" value="Flavin_Reduct"/>
    <property type="match status" value="1"/>
</dbReference>
<evidence type="ECO:0000313" key="2">
    <source>
        <dbReference type="EMBL" id="TPE48808.1"/>
    </source>
</evidence>
<sequence>MFYRPGLDPHGLPHNPFKAIVSPRPIGWISTLDAAGLPNLAPYSFFNAIADQPPMVAYSSTGGKGGGSEGKDTVANIRATGEFVVNIVPMALRDAMNACSAALAHGVDEFEVAGLEKAPCEVVAPPRVRAAPASLECRLWRTIDLPGEANILVIGEVVGVHIDEAMLRDGIFDVTLYQPLSRLGYRDYAAVSEIFPLRRPG</sequence>
<gene>
    <name evidence="2" type="ORF">FJM51_16475</name>
</gene>